<dbReference type="Gene3D" id="3.40.50.1980">
    <property type="entry name" value="Nitrogenase molybdenum iron protein domain"/>
    <property type="match status" value="2"/>
</dbReference>
<evidence type="ECO:0000313" key="4">
    <source>
        <dbReference type="EMBL" id="BEH02860.1"/>
    </source>
</evidence>
<keyword evidence="2" id="KW-0732">Signal</keyword>
<dbReference type="Proteomes" id="UP001431656">
    <property type="component" value="Chromosome"/>
</dbReference>
<gene>
    <name evidence="4" type="ORF">brsh051_21410</name>
</gene>
<dbReference type="PANTHER" id="PTHR30535:SF34">
    <property type="entry name" value="MOLYBDATE-BINDING PROTEIN MOLA"/>
    <property type="match status" value="1"/>
</dbReference>
<evidence type="ECO:0000259" key="3">
    <source>
        <dbReference type="PROSITE" id="PS50983"/>
    </source>
</evidence>
<proteinExistence type="inferred from homology"/>
<dbReference type="RefSeq" id="WP_286264829.1">
    <property type="nucleotide sequence ID" value="NZ_AP028056.1"/>
</dbReference>
<evidence type="ECO:0000256" key="2">
    <source>
        <dbReference type="SAM" id="SignalP"/>
    </source>
</evidence>
<accession>A0AAN0K7D9</accession>
<comment type="similarity">
    <text evidence="1">Belongs to the bacterial solute-binding protein 8 family.</text>
</comment>
<dbReference type="PANTHER" id="PTHR30535">
    <property type="entry name" value="VITAMIN B12-BINDING PROTEIN"/>
    <property type="match status" value="1"/>
</dbReference>
<keyword evidence="5" id="KW-1185">Reference proteome</keyword>
<dbReference type="InterPro" id="IPR002491">
    <property type="entry name" value="ABC_transptr_periplasmic_BD"/>
</dbReference>
<feature type="chain" id="PRO_5042854233" description="Fe/B12 periplasmic-binding domain-containing protein" evidence="2">
    <location>
        <begin position="33"/>
        <end position="314"/>
    </location>
</feature>
<reference evidence="4" key="1">
    <citation type="journal article" date="2024" name="Int. J. Syst. Evol. Microbiol.">
        <title>Brooklawnia propionicigenes sp. nov., a facultatively anaerobic, propionate-producing bacterium isolated from a methanogenic reactor treating waste from cattle farms.</title>
        <authorList>
            <person name="Akita Y."/>
            <person name="Ueki A."/>
            <person name="Tonouchi A."/>
            <person name="Sugawara Y."/>
            <person name="Honma S."/>
            <person name="Kaku N."/>
            <person name="Ueki K."/>
        </authorList>
    </citation>
    <scope>NUCLEOTIDE SEQUENCE</scope>
    <source>
        <strain evidence="4">SH051</strain>
    </source>
</reference>
<dbReference type="SUPFAM" id="SSF53807">
    <property type="entry name" value="Helical backbone' metal receptor"/>
    <property type="match status" value="1"/>
</dbReference>
<sequence>MTRPLHPLKALMALVAGGALLVGCSAPGAASAAAPATSQSEASADIVRPQRIVAITSETADMALLLAGPQSMAAIAVGSQSPTMGMVPDLARQVETTLPAGVTPDPEQILSYQPDLVLTTSRHGGEKTANEQLAAAGVPMITFESADFNTPEAYESALRTVGDAVGQPEKAEKYASELHDAIAEIDSQRSDKHPSVLALMARGGNVMAMSSDNMLPGLALRAGASDAAQTAGITATGTIDAELLIRANPDIILLEDFQGSGQAPFAELLANTAVQDVPAIANQNVHLIAMTEASSLAGINLPVGYRKIAELIAQ</sequence>
<dbReference type="AlphaFoldDB" id="A0AAN0K7D9"/>
<dbReference type="EMBL" id="AP028056">
    <property type="protein sequence ID" value="BEH02860.1"/>
    <property type="molecule type" value="Genomic_DNA"/>
</dbReference>
<feature type="domain" description="Fe/B12 periplasmic-binding" evidence="3">
    <location>
        <begin position="51"/>
        <end position="314"/>
    </location>
</feature>
<dbReference type="PROSITE" id="PS50983">
    <property type="entry name" value="FE_B12_PBP"/>
    <property type="match status" value="1"/>
</dbReference>
<protein>
    <recommendedName>
        <fullName evidence="3">Fe/B12 periplasmic-binding domain-containing protein</fullName>
    </recommendedName>
</protein>
<evidence type="ECO:0000256" key="1">
    <source>
        <dbReference type="ARBA" id="ARBA00008814"/>
    </source>
</evidence>
<dbReference type="PROSITE" id="PS51257">
    <property type="entry name" value="PROKAR_LIPOPROTEIN"/>
    <property type="match status" value="1"/>
</dbReference>
<feature type="signal peptide" evidence="2">
    <location>
        <begin position="1"/>
        <end position="32"/>
    </location>
</feature>
<evidence type="ECO:0000313" key="5">
    <source>
        <dbReference type="Proteomes" id="UP001431656"/>
    </source>
</evidence>
<organism evidence="4 5">
    <name type="scientific">Brooklawnia propionicigenes</name>
    <dbReference type="NCBI Taxonomy" id="3041175"/>
    <lineage>
        <taxon>Bacteria</taxon>
        <taxon>Bacillati</taxon>
        <taxon>Actinomycetota</taxon>
        <taxon>Actinomycetes</taxon>
        <taxon>Propionibacteriales</taxon>
        <taxon>Propionibacteriaceae</taxon>
        <taxon>Brooklawnia</taxon>
    </lineage>
</organism>
<dbReference type="KEGG" id="broo:brsh051_21410"/>
<dbReference type="InterPro" id="IPR050902">
    <property type="entry name" value="ABC_Transporter_SBP"/>
</dbReference>
<name>A0AAN0K7D9_9ACTN</name>
<dbReference type="Pfam" id="PF01497">
    <property type="entry name" value="Peripla_BP_2"/>
    <property type="match status" value="1"/>
</dbReference>